<dbReference type="EC" id="1.2.4.-" evidence="5"/>
<reference evidence="6" key="1">
    <citation type="journal article" date="2019" name="Int. J. Syst. Evol. Microbiol.">
        <title>The Global Catalogue of Microorganisms (GCM) 10K type strain sequencing project: providing services to taxonomists for standard genome sequencing and annotation.</title>
        <authorList>
            <consortium name="The Broad Institute Genomics Platform"/>
            <consortium name="The Broad Institute Genome Sequencing Center for Infectious Disease"/>
            <person name="Wu L."/>
            <person name="Ma J."/>
        </authorList>
    </citation>
    <scope>NUCLEOTIDE SEQUENCE [LARGE SCALE GENOMIC DNA]</scope>
    <source>
        <strain evidence="6">CCUG 37257</strain>
    </source>
</reference>
<keyword evidence="6" id="KW-1185">Reference proteome</keyword>
<evidence type="ECO:0000313" key="5">
    <source>
        <dbReference type="EMBL" id="MFC4660672.1"/>
    </source>
</evidence>
<evidence type="ECO:0000256" key="3">
    <source>
        <dbReference type="ARBA" id="ARBA00023052"/>
    </source>
</evidence>
<evidence type="ECO:0000256" key="1">
    <source>
        <dbReference type="ARBA" id="ARBA00001964"/>
    </source>
</evidence>
<dbReference type="Pfam" id="PF02779">
    <property type="entry name" value="Transket_pyr"/>
    <property type="match status" value="1"/>
</dbReference>
<proteinExistence type="predicted"/>
<dbReference type="InterPro" id="IPR009014">
    <property type="entry name" value="Transketo_C/PFOR_II"/>
</dbReference>
<sequence length="326" mass="35226">MREITYAEAIKESMSQVMRENNDVFMLGEDIGIYGGAFGLTNGMTDEFGDDRIKNTPISEAAISGAAVGAAITGMRPILEIQFSDFIMIAMDNIVNQAAKIRYMSGGKANVPVVIRLPGGSGAGFAAQHSQSLEAWTAHIPGLKVVQPSNARDAKGLMKAAIEDDNPVLFYEHKLLYGEKGEVPEEQYTIPLGEADIKKEGTDITVVATGAMVKRVLEAAAELESDNIHIEVIDPRTLVPLDKETIIQSVKKTSRALVVYEAVERGGYGAEIASMIGESDAFDFLDAPVSRLGGKPTPIPYNPTLEKAAVPQVNDIIRECKKLMNR</sequence>
<keyword evidence="3" id="KW-0786">Thiamine pyrophosphate</keyword>
<dbReference type="InterPro" id="IPR029061">
    <property type="entry name" value="THDP-binding"/>
</dbReference>
<dbReference type="InterPro" id="IPR005475">
    <property type="entry name" value="Transketolase-like_Pyr-bd"/>
</dbReference>
<evidence type="ECO:0000256" key="2">
    <source>
        <dbReference type="ARBA" id="ARBA00023002"/>
    </source>
</evidence>
<dbReference type="PANTHER" id="PTHR43257:SF2">
    <property type="entry name" value="PYRUVATE DEHYDROGENASE E1 COMPONENT SUBUNIT BETA"/>
    <property type="match status" value="1"/>
</dbReference>
<protein>
    <submittedName>
        <fullName evidence="5">Alpha-ketoacid dehydrogenase subunit beta</fullName>
        <ecNumber evidence="5">1.2.4.-</ecNumber>
    </submittedName>
</protein>
<comment type="caution">
    <text evidence="5">The sequence shown here is derived from an EMBL/GenBank/DDBJ whole genome shotgun (WGS) entry which is preliminary data.</text>
</comment>
<dbReference type="SUPFAM" id="SSF52922">
    <property type="entry name" value="TK C-terminal domain-like"/>
    <property type="match status" value="1"/>
</dbReference>
<dbReference type="Gene3D" id="3.40.50.920">
    <property type="match status" value="1"/>
</dbReference>
<dbReference type="NCBIfam" id="NF006667">
    <property type="entry name" value="PRK09212.1"/>
    <property type="match status" value="1"/>
</dbReference>
<dbReference type="PANTHER" id="PTHR43257">
    <property type="entry name" value="PYRUVATE DEHYDROGENASE E1 COMPONENT BETA SUBUNIT"/>
    <property type="match status" value="1"/>
</dbReference>
<feature type="domain" description="Transketolase-like pyrimidine-binding" evidence="4">
    <location>
        <begin position="4"/>
        <end position="179"/>
    </location>
</feature>
<comment type="cofactor">
    <cofactor evidence="1">
        <name>thiamine diphosphate</name>
        <dbReference type="ChEBI" id="CHEBI:58937"/>
    </cofactor>
</comment>
<gene>
    <name evidence="5" type="ORF">ACFO3P_00300</name>
</gene>
<dbReference type="RefSeq" id="WP_256705359.1">
    <property type="nucleotide sequence ID" value="NZ_JBHSFT010000001.1"/>
</dbReference>
<organism evidence="5 6">
    <name type="scientific">Oceanobacillus aidingensis</name>
    <dbReference type="NCBI Taxonomy" id="645964"/>
    <lineage>
        <taxon>Bacteria</taxon>
        <taxon>Bacillati</taxon>
        <taxon>Bacillota</taxon>
        <taxon>Bacilli</taxon>
        <taxon>Bacillales</taxon>
        <taxon>Bacillaceae</taxon>
        <taxon>Oceanobacillus</taxon>
    </lineage>
</organism>
<keyword evidence="2 5" id="KW-0560">Oxidoreductase</keyword>
<dbReference type="Proteomes" id="UP001595988">
    <property type="component" value="Unassembled WGS sequence"/>
</dbReference>
<evidence type="ECO:0000259" key="4">
    <source>
        <dbReference type="SMART" id="SM00861"/>
    </source>
</evidence>
<dbReference type="GO" id="GO:0016491">
    <property type="term" value="F:oxidoreductase activity"/>
    <property type="evidence" value="ECO:0007669"/>
    <property type="project" value="UniProtKB-KW"/>
</dbReference>
<accession>A0ABV9JSB6</accession>
<dbReference type="EMBL" id="JBHSFT010000001">
    <property type="protein sequence ID" value="MFC4660672.1"/>
    <property type="molecule type" value="Genomic_DNA"/>
</dbReference>
<dbReference type="InterPro" id="IPR033248">
    <property type="entry name" value="Transketolase_C"/>
</dbReference>
<dbReference type="Pfam" id="PF02780">
    <property type="entry name" value="Transketolase_C"/>
    <property type="match status" value="1"/>
</dbReference>
<dbReference type="SMART" id="SM00861">
    <property type="entry name" value="Transket_pyr"/>
    <property type="match status" value="1"/>
</dbReference>
<dbReference type="CDD" id="cd07036">
    <property type="entry name" value="TPP_PYR_E1-PDHc-beta_like"/>
    <property type="match status" value="1"/>
</dbReference>
<evidence type="ECO:0000313" key="6">
    <source>
        <dbReference type="Proteomes" id="UP001595988"/>
    </source>
</evidence>
<dbReference type="SUPFAM" id="SSF52518">
    <property type="entry name" value="Thiamin diphosphate-binding fold (THDP-binding)"/>
    <property type="match status" value="1"/>
</dbReference>
<name>A0ABV9JSB6_9BACI</name>
<dbReference type="Gene3D" id="3.40.50.970">
    <property type="match status" value="1"/>
</dbReference>